<evidence type="ECO:0000313" key="3">
    <source>
        <dbReference type="EMBL" id="MFD0801292.1"/>
    </source>
</evidence>
<name>A0ABW3BD89_9ACTN</name>
<accession>A0ABW3BD89</accession>
<dbReference type="Pfam" id="PF00494">
    <property type="entry name" value="SQS_PSY"/>
    <property type="match status" value="1"/>
</dbReference>
<dbReference type="Gene3D" id="1.10.600.10">
    <property type="entry name" value="Farnesyl Diphosphate Synthase"/>
    <property type="match status" value="1"/>
</dbReference>
<dbReference type="SFLD" id="SFLDG01212">
    <property type="entry name" value="Phytoene_synthase_like"/>
    <property type="match status" value="1"/>
</dbReference>
<dbReference type="EMBL" id="JBHTHR010000188">
    <property type="protein sequence ID" value="MFD0801292.1"/>
    <property type="molecule type" value="Genomic_DNA"/>
</dbReference>
<dbReference type="SFLD" id="SFLDS00005">
    <property type="entry name" value="Isoprenoid_Synthase_Type_I"/>
    <property type="match status" value="1"/>
</dbReference>
<dbReference type="InterPro" id="IPR044843">
    <property type="entry name" value="Trans_IPPS_bact-type"/>
</dbReference>
<comment type="caution">
    <text evidence="3">The sequence shown here is derived from an EMBL/GenBank/DDBJ whole genome shotgun (WGS) entry which is preliminary data.</text>
</comment>
<evidence type="ECO:0000313" key="4">
    <source>
        <dbReference type="Proteomes" id="UP001596956"/>
    </source>
</evidence>
<dbReference type="InterPro" id="IPR033904">
    <property type="entry name" value="Trans_IPPS_HH"/>
</dbReference>
<dbReference type="InterPro" id="IPR019845">
    <property type="entry name" value="Squalene/phytoene_synthase_CS"/>
</dbReference>
<proteinExistence type="predicted"/>
<organism evidence="3 4">
    <name type="scientific">Streptomonospora algeriensis</name>
    <dbReference type="NCBI Taxonomy" id="995084"/>
    <lineage>
        <taxon>Bacteria</taxon>
        <taxon>Bacillati</taxon>
        <taxon>Actinomycetota</taxon>
        <taxon>Actinomycetes</taxon>
        <taxon>Streptosporangiales</taxon>
        <taxon>Nocardiopsidaceae</taxon>
        <taxon>Streptomonospora</taxon>
    </lineage>
</organism>
<dbReference type="PROSITE" id="PS01045">
    <property type="entry name" value="SQUALEN_PHYTOEN_SYN_2"/>
    <property type="match status" value="1"/>
</dbReference>
<keyword evidence="2" id="KW-0808">Transferase</keyword>
<protein>
    <submittedName>
        <fullName evidence="3">Phytoene/squalene synthase family protein</fullName>
    </submittedName>
</protein>
<dbReference type="PANTHER" id="PTHR31480">
    <property type="entry name" value="BIFUNCTIONAL LYCOPENE CYCLASE/PHYTOENE SYNTHASE"/>
    <property type="match status" value="1"/>
</dbReference>
<dbReference type="InterPro" id="IPR008949">
    <property type="entry name" value="Isoprenoid_synthase_dom_sf"/>
</dbReference>
<dbReference type="CDD" id="cd00683">
    <property type="entry name" value="Trans_IPPS_HH"/>
    <property type="match status" value="1"/>
</dbReference>
<dbReference type="Proteomes" id="UP001596956">
    <property type="component" value="Unassembled WGS sequence"/>
</dbReference>
<comment type="pathway">
    <text evidence="1">Carotenoid biosynthesis; phytoene biosynthesis.</text>
</comment>
<evidence type="ECO:0000256" key="2">
    <source>
        <dbReference type="ARBA" id="ARBA00022679"/>
    </source>
</evidence>
<sequence>MGTAAELDAAGITDPALRWDYARCRVLHAHHGRTYYLATRVLPAARRPAVHALYGFARWIDDVVDGPGADGAPPDTRQRRARIDALESDVEAALEDAGHTAAEPVVRALADTARRYDIPAGYFRAFMASMRADLTVGHYATYADLRGYMYGSAQVIGLQMLPVLGTVVPLAQAAPHAAALGEAFQLTNFLRDVAEDLDRGRVYLPQEVLAAHGVDRGLLEHCSATRTQDPRVRAALAECAAINREVYRCAEPGCAMLDPVARPCIRTALLLYRGILDEIEAADFDVWTRRHRVPDSRRLRIALPQLGRVLAARALAR</sequence>
<dbReference type="SUPFAM" id="SSF48576">
    <property type="entry name" value="Terpenoid synthases"/>
    <property type="match status" value="1"/>
</dbReference>
<evidence type="ECO:0000256" key="1">
    <source>
        <dbReference type="ARBA" id="ARBA00004684"/>
    </source>
</evidence>
<dbReference type="InterPro" id="IPR002060">
    <property type="entry name" value="Squ/phyt_synthse"/>
</dbReference>
<gene>
    <name evidence="3" type="ORF">ACFQZU_08165</name>
</gene>
<keyword evidence="4" id="KW-1185">Reference proteome</keyword>
<reference evidence="4" key="1">
    <citation type="journal article" date="2019" name="Int. J. Syst. Evol. Microbiol.">
        <title>The Global Catalogue of Microorganisms (GCM) 10K type strain sequencing project: providing services to taxonomists for standard genome sequencing and annotation.</title>
        <authorList>
            <consortium name="The Broad Institute Genomics Platform"/>
            <consortium name="The Broad Institute Genome Sequencing Center for Infectious Disease"/>
            <person name="Wu L."/>
            <person name="Ma J."/>
        </authorList>
    </citation>
    <scope>NUCLEOTIDE SEQUENCE [LARGE SCALE GENOMIC DNA]</scope>
    <source>
        <strain evidence="4">CCUG 63369</strain>
    </source>
</reference>
<dbReference type="SFLD" id="SFLDG01018">
    <property type="entry name" value="Squalene/Phytoene_Synthase_Lik"/>
    <property type="match status" value="1"/>
</dbReference>